<dbReference type="AlphaFoldDB" id="A0A077N8V6"/>
<evidence type="ECO:0000313" key="1">
    <source>
        <dbReference type="EMBL" id="CDG98636.1"/>
    </source>
</evidence>
<comment type="caution">
    <text evidence="1">The sequence shown here is derived from an EMBL/GenBank/DDBJ whole genome shotgun (WGS) entry which is preliminary data.</text>
</comment>
<sequence>MQSININTISLMIKLDFYHTGLVIINRELTLIGWKIYHLVEFWL</sequence>
<organism evidence="1 2">
    <name type="scientific">Xenorhabdus bovienii str. puntauvense</name>
    <dbReference type="NCBI Taxonomy" id="1398201"/>
    <lineage>
        <taxon>Bacteria</taxon>
        <taxon>Pseudomonadati</taxon>
        <taxon>Pseudomonadota</taxon>
        <taxon>Gammaproteobacteria</taxon>
        <taxon>Enterobacterales</taxon>
        <taxon>Morganellaceae</taxon>
        <taxon>Xenorhabdus</taxon>
    </lineage>
</organism>
<dbReference type="Proteomes" id="UP000028511">
    <property type="component" value="Unassembled WGS sequence"/>
</dbReference>
<evidence type="ECO:0000313" key="2">
    <source>
        <dbReference type="Proteomes" id="UP000028511"/>
    </source>
</evidence>
<gene>
    <name evidence="1" type="ORF">XBP1_400030</name>
</gene>
<accession>A0A077N8V6</accession>
<name>A0A077N8V6_XENBV</name>
<proteinExistence type="predicted"/>
<dbReference type="EMBL" id="CBSW010000244">
    <property type="protein sequence ID" value="CDG98636.1"/>
    <property type="molecule type" value="Genomic_DNA"/>
</dbReference>
<dbReference type="HOGENOM" id="CLU_3223998_0_0_6"/>
<protein>
    <submittedName>
        <fullName evidence="1">Uncharacterized protein</fullName>
    </submittedName>
</protein>
<reference evidence="1" key="1">
    <citation type="submission" date="2013-07" db="EMBL/GenBank/DDBJ databases">
        <title>Sub-species coevolution in mutualistic symbiosis.</title>
        <authorList>
            <person name="Murfin K."/>
            <person name="Klassen J."/>
            <person name="Lee M."/>
            <person name="Forst S."/>
            <person name="Stock P."/>
            <person name="Goodrich-Blair H."/>
        </authorList>
    </citation>
    <scope>NUCLEOTIDE SEQUENCE [LARGE SCALE GENOMIC DNA]</scope>
    <source>
        <strain evidence="1">Puntauvense</strain>
    </source>
</reference>